<evidence type="ECO:0000313" key="2">
    <source>
        <dbReference type="Proteomes" id="UP001286313"/>
    </source>
</evidence>
<proteinExistence type="predicted"/>
<protein>
    <submittedName>
        <fullName evidence="1">Uncharacterized protein</fullName>
    </submittedName>
</protein>
<dbReference type="AlphaFoldDB" id="A0AAE1K2U8"/>
<reference evidence="1" key="1">
    <citation type="submission" date="2023-10" db="EMBL/GenBank/DDBJ databases">
        <title>Genome assemblies of two species of porcelain crab, Petrolisthes cinctipes and Petrolisthes manimaculis (Anomura: Porcellanidae).</title>
        <authorList>
            <person name="Angst P."/>
        </authorList>
    </citation>
    <scope>NUCLEOTIDE SEQUENCE</scope>
    <source>
        <strain evidence="1">PB745_01</strain>
        <tissue evidence="1">Gill</tissue>
    </source>
</reference>
<keyword evidence="2" id="KW-1185">Reference proteome</keyword>
<comment type="caution">
    <text evidence="1">The sequence shown here is derived from an EMBL/GenBank/DDBJ whole genome shotgun (WGS) entry which is preliminary data.</text>
</comment>
<gene>
    <name evidence="1" type="ORF">Pcinc_030280</name>
</gene>
<sequence>MAYVKCEKAMRLSACLKHDLRTTLVGQLGVGGGGVVGGGVGGNRAEVIERLQQYHIPAGAETSRRVVLVAAHQRDHGYQLLPKTTNHRNHSNLTGKMAAKCSVVLLLLACVAGSIADKEFVNKYAFTVMMESCFGGDTYDLWYAQSEKVRQACYVQPANPDIVNTAVDNVITSYKPDGSQSKTPLYPRQLVDTVVKYAKYQLSNFTCQMHGLGYLKDDLSLDYQYIADELMNFTIPDDLKADLQKLGAYCRDITSCYNPNIFGKMTETEINIKRAVFYVRCDKEVRSMACMKKDIKAHLAEFDTSSMPEKDPNVLAAKLLHAFINVEGNDDLKLY</sequence>
<evidence type="ECO:0000313" key="1">
    <source>
        <dbReference type="EMBL" id="KAK3864021.1"/>
    </source>
</evidence>
<accession>A0AAE1K2U8</accession>
<name>A0AAE1K2U8_PETCI</name>
<organism evidence="1 2">
    <name type="scientific">Petrolisthes cinctipes</name>
    <name type="common">Flat porcelain crab</name>
    <dbReference type="NCBI Taxonomy" id="88211"/>
    <lineage>
        <taxon>Eukaryota</taxon>
        <taxon>Metazoa</taxon>
        <taxon>Ecdysozoa</taxon>
        <taxon>Arthropoda</taxon>
        <taxon>Crustacea</taxon>
        <taxon>Multicrustacea</taxon>
        <taxon>Malacostraca</taxon>
        <taxon>Eumalacostraca</taxon>
        <taxon>Eucarida</taxon>
        <taxon>Decapoda</taxon>
        <taxon>Pleocyemata</taxon>
        <taxon>Anomura</taxon>
        <taxon>Galatheoidea</taxon>
        <taxon>Porcellanidae</taxon>
        <taxon>Petrolisthes</taxon>
    </lineage>
</organism>
<dbReference type="Proteomes" id="UP001286313">
    <property type="component" value="Unassembled WGS sequence"/>
</dbReference>
<dbReference type="EMBL" id="JAWQEG010003887">
    <property type="protein sequence ID" value="KAK3864021.1"/>
    <property type="molecule type" value="Genomic_DNA"/>
</dbReference>